<feature type="transmembrane region" description="Helical" evidence="1">
    <location>
        <begin position="170"/>
        <end position="191"/>
    </location>
</feature>
<protein>
    <submittedName>
        <fullName evidence="2">Membrane-anchored protein</fullName>
    </submittedName>
</protein>
<feature type="transmembrane region" description="Helical" evidence="1">
    <location>
        <begin position="104"/>
        <end position="124"/>
    </location>
</feature>
<evidence type="ECO:0000256" key="1">
    <source>
        <dbReference type="SAM" id="Phobius"/>
    </source>
</evidence>
<proteinExistence type="predicted"/>
<evidence type="ECO:0000313" key="2">
    <source>
        <dbReference type="EMBL" id="NII42461.1"/>
    </source>
</evidence>
<feature type="transmembrane region" description="Helical" evidence="1">
    <location>
        <begin position="198"/>
        <end position="215"/>
    </location>
</feature>
<comment type="caution">
    <text evidence="2">The sequence shown here is derived from an EMBL/GenBank/DDBJ whole genome shotgun (WGS) entry which is preliminary data.</text>
</comment>
<evidence type="ECO:0000313" key="3">
    <source>
        <dbReference type="Proteomes" id="UP001318300"/>
    </source>
</evidence>
<dbReference type="Pfam" id="PF03988">
    <property type="entry name" value="DUF347"/>
    <property type="match status" value="4"/>
</dbReference>
<sequence>MSHSPAALLRTRTRSNKVPDPTASFWIIKVLATTVGETAADLLSDTVGLGLPLTTVIMAIALVVFLVLQFRARAYRPPLYWSTVVLISIVGTCITDNLTDGLGVPLVLSTTVFAGALAVVFLVWFRTEGTLSIHSIDTRRREAFYWLAILFTFALGTAAGDLIAEQTGLGYFPSLLLFAAAIALTAAVWFLGRRGPVVCFWIAYILTRPLGASAGDLLSSPVHDGGLGVGTITTSIVFLVVITAIITWLSLRRREDPALRSQLTV</sequence>
<dbReference type="Proteomes" id="UP001318300">
    <property type="component" value="Unassembled WGS sequence"/>
</dbReference>
<accession>A0ABX0TAD2</accession>
<gene>
    <name evidence="2" type="ORF">E9228_003130</name>
</gene>
<dbReference type="InterPro" id="IPR007136">
    <property type="entry name" value="DUF347"/>
</dbReference>
<feature type="transmembrane region" description="Helical" evidence="1">
    <location>
        <begin position="144"/>
        <end position="164"/>
    </location>
</feature>
<keyword evidence="3" id="KW-1185">Reference proteome</keyword>
<feature type="transmembrane region" description="Helical" evidence="1">
    <location>
        <begin position="79"/>
        <end position="98"/>
    </location>
</feature>
<keyword evidence="1" id="KW-1133">Transmembrane helix</keyword>
<reference evidence="2 3" key="1">
    <citation type="submission" date="2020-03" db="EMBL/GenBank/DDBJ databases">
        <title>Above-ground endophytic microbial communities from plants in different locations in the United States.</title>
        <authorList>
            <person name="Frank C."/>
        </authorList>
    </citation>
    <scope>NUCLEOTIDE SEQUENCE [LARGE SCALE GENOMIC DNA]</scope>
    <source>
        <strain evidence="2 3">WW7</strain>
    </source>
</reference>
<dbReference type="RefSeq" id="WP_166781454.1">
    <property type="nucleotide sequence ID" value="NZ_JAAOYO010000005.1"/>
</dbReference>
<name>A0ABX0TAD2_9MICO</name>
<feature type="transmembrane region" description="Helical" evidence="1">
    <location>
        <begin position="227"/>
        <end position="251"/>
    </location>
</feature>
<keyword evidence="1" id="KW-0472">Membrane</keyword>
<dbReference type="EMBL" id="JAAOYO010000005">
    <property type="protein sequence ID" value="NII42461.1"/>
    <property type="molecule type" value="Genomic_DNA"/>
</dbReference>
<organism evidence="2 3">
    <name type="scientific">Curtobacterium salicis</name>
    <dbReference type="NCBI Taxonomy" id="1779862"/>
    <lineage>
        <taxon>Bacteria</taxon>
        <taxon>Bacillati</taxon>
        <taxon>Actinomycetota</taxon>
        <taxon>Actinomycetes</taxon>
        <taxon>Micrococcales</taxon>
        <taxon>Microbacteriaceae</taxon>
        <taxon>Curtobacterium</taxon>
    </lineage>
</organism>
<keyword evidence="1" id="KW-0812">Transmembrane</keyword>
<feature type="transmembrane region" description="Helical" evidence="1">
    <location>
        <begin position="47"/>
        <end position="67"/>
    </location>
</feature>